<dbReference type="InterPro" id="IPR056463">
    <property type="entry name" value="DUF7373_C"/>
</dbReference>
<name>A0ABQ6YTQ8_9NOCA</name>
<evidence type="ECO:0000259" key="4">
    <source>
        <dbReference type="Pfam" id="PF24092"/>
    </source>
</evidence>
<feature type="domain" description="DUF7373" evidence="3">
    <location>
        <begin position="48"/>
        <end position="235"/>
    </location>
</feature>
<evidence type="ECO:0000259" key="3">
    <source>
        <dbReference type="Pfam" id="PF24088"/>
    </source>
</evidence>
<feature type="signal peptide" evidence="2">
    <location>
        <begin position="1"/>
        <end position="24"/>
    </location>
</feature>
<evidence type="ECO:0000256" key="1">
    <source>
        <dbReference type="SAM" id="MobiDB-lite"/>
    </source>
</evidence>
<keyword evidence="6" id="KW-1185">Reference proteome</keyword>
<feature type="chain" id="PRO_5047480294" evidence="2">
    <location>
        <begin position="25"/>
        <end position="379"/>
    </location>
</feature>
<evidence type="ECO:0000313" key="6">
    <source>
        <dbReference type="Proteomes" id="UP000798951"/>
    </source>
</evidence>
<dbReference type="Proteomes" id="UP000798951">
    <property type="component" value="Unassembled WGS sequence"/>
</dbReference>
<dbReference type="Pfam" id="PF24088">
    <property type="entry name" value="DUF7373"/>
    <property type="match status" value="1"/>
</dbReference>
<accession>A0ABQ6YTQ8</accession>
<evidence type="ECO:0000313" key="5">
    <source>
        <dbReference type="EMBL" id="KAF0849195.1"/>
    </source>
</evidence>
<keyword evidence="2" id="KW-0732">Signal</keyword>
<organism evidence="5 6">
    <name type="scientific">Nocardia caishijiensis</name>
    <dbReference type="NCBI Taxonomy" id="184756"/>
    <lineage>
        <taxon>Bacteria</taxon>
        <taxon>Bacillati</taxon>
        <taxon>Actinomycetota</taxon>
        <taxon>Actinomycetes</taxon>
        <taxon>Mycobacteriales</taxon>
        <taxon>Nocardiaceae</taxon>
        <taxon>Nocardia</taxon>
    </lineage>
</organism>
<dbReference type="Pfam" id="PF24092">
    <property type="entry name" value="DUF7373_C"/>
    <property type="match status" value="1"/>
</dbReference>
<dbReference type="InterPro" id="IPR055797">
    <property type="entry name" value="DUF7373"/>
</dbReference>
<dbReference type="EMBL" id="VMSD01000001">
    <property type="protein sequence ID" value="KAF0849195.1"/>
    <property type="molecule type" value="Genomic_DNA"/>
</dbReference>
<feature type="region of interest" description="Disordered" evidence="1">
    <location>
        <begin position="85"/>
        <end position="110"/>
    </location>
</feature>
<reference evidence="5 6" key="1">
    <citation type="submission" date="2019-07" db="EMBL/GenBank/DDBJ databases">
        <title>Genomic Encyclopedia of Type Strains, Phase IV (KMG-IV): sequencing the most valuable type-strain genomes for metagenomic binning, comparative biology and taxonomic classification.</title>
        <authorList>
            <person name="Goeker M."/>
        </authorList>
    </citation>
    <scope>NUCLEOTIDE SEQUENCE [LARGE SCALE GENOMIC DNA]</scope>
    <source>
        <strain evidence="5 6">DSM 44831</strain>
    </source>
</reference>
<gene>
    <name evidence="5" type="ORF">FNL39_101632</name>
</gene>
<evidence type="ECO:0000256" key="2">
    <source>
        <dbReference type="SAM" id="SignalP"/>
    </source>
</evidence>
<proteinExistence type="predicted"/>
<protein>
    <submittedName>
        <fullName evidence="5">Uncharacterized protein</fullName>
    </submittedName>
</protein>
<sequence length="379" mass="41364">MKTASTVVVLVVMVLLSGCATAPAARSPIDLQALDPGNYTTVPRFIEHTEATGAAQEIVRLAGHMPLMSEIDPRLTRNRVRYEDTYTASRRPTELGGTTGSDPTLPGPQIGLRISGEQPSGLGLRATLTVLRYASAEQAESVRADYWSVLAVESTPLRDFPTALNFVYNGEYDTATVHSWFVFRQFLIVATVQHDLQEKPDGAPLSAFLGPLLTRQVELLSDYEPVDPANWHEIPADVDGLLGRTLPSEEDLPSLAAVSTPVPMLRFSTAPEADRRAYDTGEVDLFAQDDSVVLRAGSDARARELATTLTENLRRDGWIASESPPGLPTTPCVRSTPELYPRFACYVVVDRYVGVVGSRMEPDAWQQAAAQYLLLAHGR</sequence>
<feature type="domain" description="DUF7373" evidence="4">
    <location>
        <begin position="241"/>
        <end position="377"/>
    </location>
</feature>
<dbReference type="RefSeq" id="WP_067978779.1">
    <property type="nucleotide sequence ID" value="NZ_VMSD01000001.1"/>
</dbReference>
<comment type="caution">
    <text evidence="5">The sequence shown here is derived from an EMBL/GenBank/DDBJ whole genome shotgun (WGS) entry which is preliminary data.</text>
</comment>
<dbReference type="PROSITE" id="PS51257">
    <property type="entry name" value="PROKAR_LIPOPROTEIN"/>
    <property type="match status" value="1"/>
</dbReference>